<reference evidence="1 2" key="2">
    <citation type="journal article" date="2022" name="Mol. Ecol. Resour.">
        <title>The genomes of chicory, endive, great burdock and yacon provide insights into Asteraceae paleo-polyploidization history and plant inulin production.</title>
        <authorList>
            <person name="Fan W."/>
            <person name="Wang S."/>
            <person name="Wang H."/>
            <person name="Wang A."/>
            <person name="Jiang F."/>
            <person name="Liu H."/>
            <person name="Zhao H."/>
            <person name="Xu D."/>
            <person name="Zhang Y."/>
        </authorList>
    </citation>
    <scope>NUCLEOTIDE SEQUENCE [LARGE SCALE GENOMIC DNA]</scope>
    <source>
        <strain evidence="2">cv. Yunnan</strain>
        <tissue evidence="1">Leaves</tissue>
    </source>
</reference>
<dbReference type="Proteomes" id="UP001056120">
    <property type="component" value="Linkage Group LG16"/>
</dbReference>
<protein>
    <submittedName>
        <fullName evidence="1">Uncharacterized protein</fullName>
    </submittedName>
</protein>
<accession>A0ACB9FUU3</accession>
<sequence>MDCVRTSYYRMEYIDAMKNVCVVECSRRQDMQSVFYMYDVLYIDSDAATLYLQRPSPSKLFVTAIAINAIINTMLNAAIKGLRHRFFSSTAIAINATIKAFNYFLLLRRTFEDVDLWSALPTHVGNGVFMPTPREWRAMLSTQEFERAHCSRSMVPSSQRTLFVRESNCSVYPMDFETGDSCQPDIIPFPLHVELKGVAILAHLDGLLCVCLHQTSELVL</sequence>
<name>A0ACB9FUU3_9ASTR</name>
<proteinExistence type="predicted"/>
<evidence type="ECO:0000313" key="1">
    <source>
        <dbReference type="EMBL" id="KAI3775133.1"/>
    </source>
</evidence>
<keyword evidence="2" id="KW-1185">Reference proteome</keyword>
<evidence type="ECO:0000313" key="2">
    <source>
        <dbReference type="Proteomes" id="UP001056120"/>
    </source>
</evidence>
<comment type="caution">
    <text evidence="1">The sequence shown here is derived from an EMBL/GenBank/DDBJ whole genome shotgun (WGS) entry which is preliminary data.</text>
</comment>
<dbReference type="EMBL" id="CM042033">
    <property type="protein sequence ID" value="KAI3775133.1"/>
    <property type="molecule type" value="Genomic_DNA"/>
</dbReference>
<reference evidence="2" key="1">
    <citation type="journal article" date="2022" name="Mol. Ecol. Resour.">
        <title>The genomes of chicory, endive, great burdock and yacon provide insights into Asteraceae palaeo-polyploidization history and plant inulin production.</title>
        <authorList>
            <person name="Fan W."/>
            <person name="Wang S."/>
            <person name="Wang H."/>
            <person name="Wang A."/>
            <person name="Jiang F."/>
            <person name="Liu H."/>
            <person name="Zhao H."/>
            <person name="Xu D."/>
            <person name="Zhang Y."/>
        </authorList>
    </citation>
    <scope>NUCLEOTIDE SEQUENCE [LARGE SCALE GENOMIC DNA]</scope>
    <source>
        <strain evidence="2">cv. Yunnan</strain>
    </source>
</reference>
<organism evidence="1 2">
    <name type="scientific">Smallanthus sonchifolius</name>
    <dbReference type="NCBI Taxonomy" id="185202"/>
    <lineage>
        <taxon>Eukaryota</taxon>
        <taxon>Viridiplantae</taxon>
        <taxon>Streptophyta</taxon>
        <taxon>Embryophyta</taxon>
        <taxon>Tracheophyta</taxon>
        <taxon>Spermatophyta</taxon>
        <taxon>Magnoliopsida</taxon>
        <taxon>eudicotyledons</taxon>
        <taxon>Gunneridae</taxon>
        <taxon>Pentapetalae</taxon>
        <taxon>asterids</taxon>
        <taxon>campanulids</taxon>
        <taxon>Asterales</taxon>
        <taxon>Asteraceae</taxon>
        <taxon>Asteroideae</taxon>
        <taxon>Heliantheae alliance</taxon>
        <taxon>Millerieae</taxon>
        <taxon>Smallanthus</taxon>
    </lineage>
</organism>
<gene>
    <name evidence="1" type="ORF">L1987_49702</name>
</gene>